<dbReference type="InterPro" id="IPR010263">
    <property type="entry name" value="T6SS_TssK"/>
</dbReference>
<evidence type="ECO:0000313" key="1">
    <source>
        <dbReference type="EMBL" id="SGY95666.1"/>
    </source>
</evidence>
<evidence type="ECO:0000313" key="2">
    <source>
        <dbReference type="EMBL" id="SGZ07755.1"/>
    </source>
</evidence>
<dbReference type="PANTHER" id="PTHR35566">
    <property type="entry name" value="BLR3599 PROTEIN"/>
    <property type="match status" value="1"/>
</dbReference>
<keyword evidence="3" id="KW-1185">Reference proteome</keyword>
<dbReference type="AlphaFoldDB" id="A0A090IIJ2"/>
<reference evidence="2 4" key="2">
    <citation type="submission" date="2016-11" db="EMBL/GenBank/DDBJ databases">
        <authorList>
            <person name="Jaros S."/>
            <person name="Januszkiewicz K."/>
            <person name="Wedrychowicz H."/>
        </authorList>
    </citation>
    <scope>NUCLEOTIDE SEQUENCE [LARGE SCALE GENOMIC DNA]</scope>
    <source>
        <strain evidence="2">NVI 5450</strain>
    </source>
</reference>
<dbReference type="EMBL" id="FPLJ01000065">
    <property type="protein sequence ID" value="SGY95666.1"/>
    <property type="molecule type" value="Genomic_DNA"/>
</dbReference>
<organism evidence="2 4">
    <name type="scientific">Moritella viscosa</name>
    <dbReference type="NCBI Taxonomy" id="80854"/>
    <lineage>
        <taxon>Bacteria</taxon>
        <taxon>Pseudomonadati</taxon>
        <taxon>Pseudomonadota</taxon>
        <taxon>Gammaproteobacteria</taxon>
        <taxon>Alteromonadales</taxon>
        <taxon>Moritellaceae</taxon>
        <taxon>Moritella</taxon>
    </lineage>
</organism>
<gene>
    <name evidence="1" type="ORF">MT2528_3045</name>
    <name evidence="2" type="ORF">NVI5450_3242</name>
</gene>
<dbReference type="HOGENOM" id="CLU_031690_3_0_6"/>
<accession>A0A090IIJ2</accession>
<proteinExistence type="predicted"/>
<dbReference type="PATRIC" id="fig|80854.5.peg.3197"/>
<reference evidence="1 3" key="1">
    <citation type="submission" date="2016-11" db="EMBL/GenBank/DDBJ databases">
        <authorList>
            <person name="Klemetsen T."/>
        </authorList>
    </citation>
    <scope>NUCLEOTIDE SEQUENCE [LARGE SCALE GENOMIC DNA]</scope>
    <source>
        <strain evidence="1">MT 2528</strain>
    </source>
</reference>
<name>A0A090IIJ2_9GAMM</name>
<dbReference type="OrthoDB" id="9775333at2"/>
<evidence type="ECO:0000313" key="4">
    <source>
        <dbReference type="Proteomes" id="UP000183794"/>
    </source>
</evidence>
<sequence>MDDKKVIWSEGMFLSPQHFQQQDRYLEGFVKGYSEFMNPNRYGLADLEFDKRLNKIGKVGIKNAKGLFPDGTPFDIQNGLALEIPPGTHDKLVYLALPIYRSGVVDVGDEQDKHRRYHRLDHNIFDTSRDQSEAVQLELAGLNIELKLEGHDLQDYTLIPIAHVSEHKSDGEVVLNKAFIPVCLYFSVSDYLQDNINDIYAQMQYRARSISQRLQVESASKSHQALIRDYLWLQALGRWLPSVKSWLDIGTVAPQTVYYACLNMVGEMQGLEGEMPQEYERWEPNRLYAIFSDMFSDIRILLREVQLDNLTTLAWDSSLFEKRRLLRTLVQDRSLFNAGRFVLVVSSSLGAVKLSEQFPLVSKLAGNSTIADLVRNALSGVPLRALPVPPSELKARSDAAYFEIDTQSTLWRELIQKDEPIALHVDTSMGDVGIEFFVIR</sequence>
<dbReference type="PANTHER" id="PTHR35566:SF1">
    <property type="entry name" value="TYPE VI SECRETION SYSTEM BASEPLATE COMPONENT TSSK1"/>
    <property type="match status" value="1"/>
</dbReference>
<dbReference type="STRING" id="80854.MVIS_3015"/>
<dbReference type="KEGG" id="mvs:MVIS_3015"/>
<protein>
    <submittedName>
        <fullName evidence="2">Uncharacterized protein</fullName>
    </submittedName>
</protein>
<dbReference type="Pfam" id="PF05936">
    <property type="entry name" value="T6SS_VasE"/>
    <property type="match status" value="1"/>
</dbReference>
<evidence type="ECO:0000313" key="3">
    <source>
        <dbReference type="Proteomes" id="UP000182660"/>
    </source>
</evidence>
<dbReference type="RefSeq" id="WP_045111077.1">
    <property type="nucleotide sequence ID" value="NZ_CAWQZC010000031.1"/>
</dbReference>
<dbReference type="EMBL" id="FPLD01000086">
    <property type="protein sequence ID" value="SGZ07755.1"/>
    <property type="molecule type" value="Genomic_DNA"/>
</dbReference>
<dbReference type="Proteomes" id="UP000182660">
    <property type="component" value="Unassembled WGS sequence"/>
</dbReference>
<dbReference type="NCBIfam" id="TIGR03353">
    <property type="entry name" value="VI_chp_4"/>
    <property type="match status" value="1"/>
</dbReference>
<dbReference type="GeneID" id="61296886"/>
<dbReference type="Proteomes" id="UP000183794">
    <property type="component" value="Unassembled WGS sequence"/>
</dbReference>